<evidence type="ECO:0000313" key="2">
    <source>
        <dbReference type="Proteomes" id="UP000324222"/>
    </source>
</evidence>
<evidence type="ECO:0000313" key="1">
    <source>
        <dbReference type="EMBL" id="MPD02977.1"/>
    </source>
</evidence>
<proteinExistence type="predicted"/>
<reference evidence="1 2" key="1">
    <citation type="submission" date="2019-05" db="EMBL/GenBank/DDBJ databases">
        <title>Another draft genome of Portunus trituberculatus and its Hox gene families provides insights of decapod evolution.</title>
        <authorList>
            <person name="Jeong J.-H."/>
            <person name="Song I."/>
            <person name="Kim S."/>
            <person name="Choi T."/>
            <person name="Kim D."/>
            <person name="Ryu S."/>
            <person name="Kim W."/>
        </authorList>
    </citation>
    <scope>NUCLEOTIDE SEQUENCE [LARGE SCALE GENOMIC DNA]</scope>
    <source>
        <tissue evidence="1">Muscle</tissue>
    </source>
</reference>
<keyword evidence="2" id="KW-1185">Reference proteome</keyword>
<dbReference type="Proteomes" id="UP000324222">
    <property type="component" value="Unassembled WGS sequence"/>
</dbReference>
<protein>
    <submittedName>
        <fullName evidence="1">Uncharacterized protein</fullName>
    </submittedName>
</protein>
<accession>A0A5B7K8S8</accession>
<organism evidence="1 2">
    <name type="scientific">Portunus trituberculatus</name>
    <name type="common">Swimming crab</name>
    <name type="synonym">Neptunus trituberculatus</name>
    <dbReference type="NCBI Taxonomy" id="210409"/>
    <lineage>
        <taxon>Eukaryota</taxon>
        <taxon>Metazoa</taxon>
        <taxon>Ecdysozoa</taxon>
        <taxon>Arthropoda</taxon>
        <taxon>Crustacea</taxon>
        <taxon>Multicrustacea</taxon>
        <taxon>Malacostraca</taxon>
        <taxon>Eumalacostraca</taxon>
        <taxon>Eucarida</taxon>
        <taxon>Decapoda</taxon>
        <taxon>Pleocyemata</taxon>
        <taxon>Brachyura</taxon>
        <taxon>Eubrachyura</taxon>
        <taxon>Portunoidea</taxon>
        <taxon>Portunidae</taxon>
        <taxon>Portuninae</taxon>
        <taxon>Portunus</taxon>
    </lineage>
</organism>
<dbReference type="AlphaFoldDB" id="A0A5B7K8S8"/>
<comment type="caution">
    <text evidence="1">The sequence shown here is derived from an EMBL/GenBank/DDBJ whole genome shotgun (WGS) entry which is preliminary data.</text>
</comment>
<name>A0A5B7K8S8_PORTR</name>
<sequence>MEECLRARTAGEDSLQTPTLNRDYACSSFSLVSIHHVYCRSKAQHIRIQSSLACKSPSRIPVEAHVRTLLGNLLVETEVNRQRRICGARDEVDALLMGSLYYSLVAVV</sequence>
<dbReference type="EMBL" id="VSRR010134021">
    <property type="protein sequence ID" value="MPD02977.1"/>
    <property type="molecule type" value="Genomic_DNA"/>
</dbReference>
<gene>
    <name evidence="1" type="ORF">E2C01_098588</name>
</gene>